<dbReference type="EMBL" id="RXFT01000019">
    <property type="protein sequence ID" value="RUR71234.1"/>
    <property type="molecule type" value="Genomic_DNA"/>
</dbReference>
<dbReference type="RefSeq" id="WP_126025318.1">
    <property type="nucleotide sequence ID" value="NZ_RXFT01000019.1"/>
</dbReference>
<accession>A0A3S0XK35</accession>
<evidence type="ECO:0000313" key="1">
    <source>
        <dbReference type="EMBL" id="RUR71234.1"/>
    </source>
</evidence>
<reference evidence="1 2" key="1">
    <citation type="submission" date="2018-12" db="EMBL/GenBank/DDBJ databases">
        <title>The genome sequences of Variovorax guangxiensis DSM 27352.</title>
        <authorList>
            <person name="Gao J."/>
            <person name="Sun J."/>
        </authorList>
    </citation>
    <scope>NUCLEOTIDE SEQUENCE [LARGE SCALE GENOMIC DNA]</scope>
    <source>
        <strain evidence="1 2">DSM 27352</strain>
    </source>
</reference>
<evidence type="ECO:0000313" key="2">
    <source>
        <dbReference type="Proteomes" id="UP000281118"/>
    </source>
</evidence>
<organism evidence="1 2">
    <name type="scientific">Variovorax guangxiensis</name>
    <dbReference type="NCBI Taxonomy" id="1775474"/>
    <lineage>
        <taxon>Bacteria</taxon>
        <taxon>Pseudomonadati</taxon>
        <taxon>Pseudomonadota</taxon>
        <taxon>Betaproteobacteria</taxon>
        <taxon>Burkholderiales</taxon>
        <taxon>Comamonadaceae</taxon>
        <taxon>Variovorax</taxon>
    </lineage>
</organism>
<proteinExistence type="predicted"/>
<dbReference type="Proteomes" id="UP000281118">
    <property type="component" value="Unassembled WGS sequence"/>
</dbReference>
<gene>
    <name evidence="1" type="ORF">EJP67_29740</name>
</gene>
<sequence length="228" mass="25540">MLPLRLGVHRVPAIERVVIQTIVRLSAHDTDFAWLLVDAPPYDALLVDETTVGGMDDISRLARVIIRLTRAGASEYPDVLERPIRAEKLQQLLKRIGDNLHGERLPHSGAGGEEMKIEVSDSVRFMLRRWPSALLLGNDPGKVRMASLLVRRELNAIELAELSEQSLSQCATFLHALRQAGVLELYPEVIVPRGQRHIDLPTQTRSPAIHLGRGFFKSIRRRLGLFSA</sequence>
<name>A0A3S0XK35_9BURK</name>
<dbReference type="AlphaFoldDB" id="A0A3S0XK35"/>
<comment type="caution">
    <text evidence="1">The sequence shown here is derived from an EMBL/GenBank/DDBJ whole genome shotgun (WGS) entry which is preliminary data.</text>
</comment>
<protein>
    <submittedName>
        <fullName evidence="1">Uncharacterized protein</fullName>
    </submittedName>
</protein>
<dbReference type="OrthoDB" id="8851351at2"/>